<dbReference type="InterPro" id="IPR011050">
    <property type="entry name" value="Pectin_lyase_fold/virulence"/>
</dbReference>
<evidence type="ECO:0000259" key="2">
    <source>
        <dbReference type="Pfam" id="PF16315"/>
    </source>
</evidence>
<feature type="chain" id="PRO_5031077575" description="DUF4955 domain-containing protein" evidence="1">
    <location>
        <begin position="25"/>
        <end position="527"/>
    </location>
</feature>
<dbReference type="AlphaFoldDB" id="A0A7X0H4M7"/>
<reference evidence="3 4" key="1">
    <citation type="submission" date="2020-08" db="EMBL/GenBank/DDBJ databases">
        <title>Genomic Encyclopedia of Type Strains, Phase IV (KMG-IV): sequencing the most valuable type-strain genomes for metagenomic binning, comparative biology and taxonomic classification.</title>
        <authorList>
            <person name="Goeker M."/>
        </authorList>
    </citation>
    <scope>NUCLEOTIDE SEQUENCE [LARGE SCALE GENOMIC DNA]</scope>
    <source>
        <strain evidence="3 4">DSM 103725</strain>
    </source>
</reference>
<keyword evidence="4" id="KW-1185">Reference proteome</keyword>
<organism evidence="3 4">
    <name type="scientific">Algisphaera agarilytica</name>
    <dbReference type="NCBI Taxonomy" id="1385975"/>
    <lineage>
        <taxon>Bacteria</taxon>
        <taxon>Pseudomonadati</taxon>
        <taxon>Planctomycetota</taxon>
        <taxon>Phycisphaerae</taxon>
        <taxon>Phycisphaerales</taxon>
        <taxon>Phycisphaeraceae</taxon>
        <taxon>Algisphaera</taxon>
    </lineage>
</organism>
<dbReference type="Proteomes" id="UP000541810">
    <property type="component" value="Unassembled WGS sequence"/>
</dbReference>
<evidence type="ECO:0000256" key="1">
    <source>
        <dbReference type="SAM" id="SignalP"/>
    </source>
</evidence>
<dbReference type="SUPFAM" id="SSF51126">
    <property type="entry name" value="Pectin lyase-like"/>
    <property type="match status" value="1"/>
</dbReference>
<dbReference type="Gene3D" id="2.160.20.10">
    <property type="entry name" value="Single-stranded right-handed beta-helix, Pectin lyase-like"/>
    <property type="match status" value="1"/>
</dbReference>
<evidence type="ECO:0000313" key="4">
    <source>
        <dbReference type="Proteomes" id="UP000541810"/>
    </source>
</evidence>
<dbReference type="InterPro" id="IPR012334">
    <property type="entry name" value="Pectin_lyas_fold"/>
</dbReference>
<protein>
    <recommendedName>
        <fullName evidence="2">DUF4955 domain-containing protein</fullName>
    </recommendedName>
</protein>
<dbReference type="Pfam" id="PF16315">
    <property type="entry name" value="DUF4955"/>
    <property type="match status" value="1"/>
</dbReference>
<proteinExistence type="predicted"/>
<evidence type="ECO:0000313" key="3">
    <source>
        <dbReference type="EMBL" id="MBB6429169.1"/>
    </source>
</evidence>
<accession>A0A7X0H4M7</accession>
<gene>
    <name evidence="3" type="ORF">HNQ40_000975</name>
</gene>
<dbReference type="InterPro" id="IPR032532">
    <property type="entry name" value="DUF4955"/>
</dbReference>
<feature type="signal peptide" evidence="1">
    <location>
        <begin position="1"/>
        <end position="24"/>
    </location>
</feature>
<sequence>MGFSSLLGRMSVLAIAAVSSTALAQGADDVPEWMEALELPNYSYAGYALVPESIEPKDLPVVHVGDHGAKPNDRKSDKAAIAAAIRAGEEKGGAIIQFEAGEYWVGEKKQEKQGFFITSPNIVIRGAEPTASAPKGTVLYMRHSLAPADPKKMYSCPPLLKFQHPTKGKKLTSIVSDSEKGGFEISVKDPGKLKVGQYVTLYMRNPAATSTLLAGLEPWSIWTNTIENGPIVHGERHRIVAIDGSTVTFHEPMMIDVFAEHGWEVRSCPMAEGWVVEDITFVGEVPTPWVHHKNADHDSGWTMIGFNRGFAPVIRRCKFVSVSTGAFINGSYGGTAIDNVVLGRRGHYSISSGGGSYGTLIAFNKDLTKEGQWHGFGSSHGAVGTVIYRNVNSKRGFDHHSGTAIAYATLIDVNTGGIFGSGGNYKNLPNHLHDLTFWNFKQTHDKRYDNYDWWSARRGDQKYSGTKVVYPRIVGYHGIRTTFKPESCSHIHCHGKPVEPESLFEYQVLQRLGELPEWMASPESRAR</sequence>
<dbReference type="RefSeq" id="WP_184676756.1">
    <property type="nucleotide sequence ID" value="NZ_JACHGY010000001.1"/>
</dbReference>
<comment type="caution">
    <text evidence="3">The sequence shown here is derived from an EMBL/GenBank/DDBJ whole genome shotgun (WGS) entry which is preliminary data.</text>
</comment>
<keyword evidence="1" id="KW-0732">Signal</keyword>
<feature type="domain" description="DUF4955" evidence="2">
    <location>
        <begin position="371"/>
        <end position="520"/>
    </location>
</feature>
<name>A0A7X0H4M7_9BACT</name>
<dbReference type="EMBL" id="JACHGY010000001">
    <property type="protein sequence ID" value="MBB6429169.1"/>
    <property type="molecule type" value="Genomic_DNA"/>
</dbReference>